<dbReference type="Proteomes" id="UP000824540">
    <property type="component" value="Unassembled WGS sequence"/>
</dbReference>
<evidence type="ECO:0000313" key="2">
    <source>
        <dbReference type="EMBL" id="KAG9344753.1"/>
    </source>
</evidence>
<gene>
    <name evidence="2" type="ORF">JZ751_010440</name>
</gene>
<sequence>MDRSSATLATKVPNRGPGFGYLSGGGCLFCDQTAASLPEETSMEKGTAPPPPPRSSPTLTKNDLSPPSHEH</sequence>
<reference evidence="2" key="1">
    <citation type="thesis" date="2021" institute="BYU ScholarsArchive" country="Provo, UT, USA">
        <title>Applications of and Algorithms for Genome Assembly and Genomic Analyses with an Emphasis on Marine Teleosts.</title>
        <authorList>
            <person name="Pickett B.D."/>
        </authorList>
    </citation>
    <scope>NUCLEOTIDE SEQUENCE</scope>
    <source>
        <strain evidence="2">HI-2016</strain>
    </source>
</reference>
<dbReference type="PROSITE" id="PS51257">
    <property type="entry name" value="PROKAR_LIPOPROTEIN"/>
    <property type="match status" value="1"/>
</dbReference>
<keyword evidence="3" id="KW-1185">Reference proteome</keyword>
<dbReference type="EMBL" id="JAFBMS010000019">
    <property type="protein sequence ID" value="KAG9344753.1"/>
    <property type="molecule type" value="Genomic_DNA"/>
</dbReference>
<evidence type="ECO:0000313" key="3">
    <source>
        <dbReference type="Proteomes" id="UP000824540"/>
    </source>
</evidence>
<proteinExistence type="predicted"/>
<protein>
    <submittedName>
        <fullName evidence="2">Uncharacterized protein</fullName>
    </submittedName>
</protein>
<name>A0A8T2NUX0_9TELE</name>
<accession>A0A8T2NUX0</accession>
<evidence type="ECO:0000256" key="1">
    <source>
        <dbReference type="SAM" id="MobiDB-lite"/>
    </source>
</evidence>
<dbReference type="AlphaFoldDB" id="A0A8T2NUX0"/>
<feature type="region of interest" description="Disordered" evidence="1">
    <location>
        <begin position="37"/>
        <end position="71"/>
    </location>
</feature>
<organism evidence="2 3">
    <name type="scientific">Albula glossodonta</name>
    <name type="common">roundjaw bonefish</name>
    <dbReference type="NCBI Taxonomy" id="121402"/>
    <lineage>
        <taxon>Eukaryota</taxon>
        <taxon>Metazoa</taxon>
        <taxon>Chordata</taxon>
        <taxon>Craniata</taxon>
        <taxon>Vertebrata</taxon>
        <taxon>Euteleostomi</taxon>
        <taxon>Actinopterygii</taxon>
        <taxon>Neopterygii</taxon>
        <taxon>Teleostei</taxon>
        <taxon>Albuliformes</taxon>
        <taxon>Albulidae</taxon>
        <taxon>Albula</taxon>
    </lineage>
</organism>
<comment type="caution">
    <text evidence="2">The sequence shown here is derived from an EMBL/GenBank/DDBJ whole genome shotgun (WGS) entry which is preliminary data.</text>
</comment>